<evidence type="ECO:0000313" key="3">
    <source>
        <dbReference type="Proteomes" id="UP000807504"/>
    </source>
</evidence>
<protein>
    <submittedName>
        <fullName evidence="2">Uncharacterized protein</fullName>
    </submittedName>
</protein>
<feature type="region of interest" description="Disordered" evidence="1">
    <location>
        <begin position="1"/>
        <end position="32"/>
    </location>
</feature>
<proteinExistence type="predicted"/>
<sequence>MRGESRKEVSSMSSTKSTSPTSSTRRIPIRRKKLPFSENITNSYDYYCPTCQRKQLRKPNTYKEAASLLLDSTSSLLKGTDCFICALGIRNSFKDIIAKEDERNGADCDKSVN</sequence>
<name>A0A8T0EHV3_ARGBR</name>
<dbReference type="AlphaFoldDB" id="A0A8T0EHV3"/>
<keyword evidence="3" id="KW-1185">Reference proteome</keyword>
<feature type="compositionally biased region" description="Low complexity" evidence="1">
    <location>
        <begin position="10"/>
        <end position="26"/>
    </location>
</feature>
<dbReference type="EMBL" id="JABXBU010002228">
    <property type="protein sequence ID" value="KAF8770978.1"/>
    <property type="molecule type" value="Genomic_DNA"/>
</dbReference>
<evidence type="ECO:0000256" key="1">
    <source>
        <dbReference type="SAM" id="MobiDB-lite"/>
    </source>
</evidence>
<evidence type="ECO:0000313" key="2">
    <source>
        <dbReference type="EMBL" id="KAF8770978.1"/>
    </source>
</evidence>
<dbReference type="Proteomes" id="UP000807504">
    <property type="component" value="Unassembled WGS sequence"/>
</dbReference>
<organism evidence="2 3">
    <name type="scientific">Argiope bruennichi</name>
    <name type="common">Wasp spider</name>
    <name type="synonym">Aranea bruennichi</name>
    <dbReference type="NCBI Taxonomy" id="94029"/>
    <lineage>
        <taxon>Eukaryota</taxon>
        <taxon>Metazoa</taxon>
        <taxon>Ecdysozoa</taxon>
        <taxon>Arthropoda</taxon>
        <taxon>Chelicerata</taxon>
        <taxon>Arachnida</taxon>
        <taxon>Araneae</taxon>
        <taxon>Araneomorphae</taxon>
        <taxon>Entelegynae</taxon>
        <taxon>Araneoidea</taxon>
        <taxon>Araneidae</taxon>
        <taxon>Argiope</taxon>
    </lineage>
</organism>
<reference evidence="2" key="2">
    <citation type="submission" date="2020-06" db="EMBL/GenBank/DDBJ databases">
        <authorList>
            <person name="Sheffer M."/>
        </authorList>
    </citation>
    <scope>NUCLEOTIDE SEQUENCE</scope>
</reference>
<accession>A0A8T0EHV3</accession>
<reference evidence="2" key="1">
    <citation type="journal article" date="2020" name="bioRxiv">
        <title>Chromosome-level reference genome of the European wasp spider Argiope bruennichi: a resource for studies on range expansion and evolutionary adaptation.</title>
        <authorList>
            <person name="Sheffer M.M."/>
            <person name="Hoppe A."/>
            <person name="Krehenwinkel H."/>
            <person name="Uhl G."/>
            <person name="Kuss A.W."/>
            <person name="Jensen L."/>
            <person name="Jensen C."/>
            <person name="Gillespie R.G."/>
            <person name="Hoff K.J."/>
            <person name="Prost S."/>
        </authorList>
    </citation>
    <scope>NUCLEOTIDE SEQUENCE</scope>
</reference>
<comment type="caution">
    <text evidence="2">The sequence shown here is derived from an EMBL/GenBank/DDBJ whole genome shotgun (WGS) entry which is preliminary data.</text>
</comment>
<gene>
    <name evidence="2" type="ORF">HNY73_018443</name>
</gene>